<dbReference type="InterPro" id="IPR006703">
    <property type="entry name" value="G_AIG1"/>
</dbReference>
<keyword evidence="5" id="KW-1133">Transmembrane helix</keyword>
<evidence type="ECO:0000256" key="3">
    <source>
        <dbReference type="ARBA" id="ARBA00023134"/>
    </source>
</evidence>
<dbReference type="Pfam" id="PF04548">
    <property type="entry name" value="AIG1"/>
    <property type="match status" value="1"/>
</dbReference>
<dbReference type="InterPro" id="IPR027417">
    <property type="entry name" value="P-loop_NTPase"/>
</dbReference>
<keyword evidence="5" id="KW-0472">Membrane</keyword>
<evidence type="ECO:0000256" key="4">
    <source>
        <dbReference type="SAM" id="Coils"/>
    </source>
</evidence>
<comment type="similarity">
    <text evidence="1">Belongs to the TRAFAC class TrmE-Era-EngA-EngB-Septin-like GTPase superfamily. AIG1/Toc34/Toc159-like paraseptin GTPase family. IAN subfamily.</text>
</comment>
<evidence type="ECO:0000256" key="2">
    <source>
        <dbReference type="ARBA" id="ARBA00022741"/>
    </source>
</evidence>
<evidence type="ECO:0000256" key="1">
    <source>
        <dbReference type="ARBA" id="ARBA00008535"/>
    </source>
</evidence>
<proteinExistence type="inferred from homology"/>
<organism evidence="7 8">
    <name type="scientific">Labeo rohita</name>
    <name type="common">Indian major carp</name>
    <name type="synonym">Cyprinus rohita</name>
    <dbReference type="NCBI Taxonomy" id="84645"/>
    <lineage>
        <taxon>Eukaryota</taxon>
        <taxon>Metazoa</taxon>
        <taxon>Chordata</taxon>
        <taxon>Craniata</taxon>
        <taxon>Vertebrata</taxon>
        <taxon>Euteleostomi</taxon>
        <taxon>Actinopterygii</taxon>
        <taxon>Neopterygii</taxon>
        <taxon>Teleostei</taxon>
        <taxon>Ostariophysi</taxon>
        <taxon>Cypriniformes</taxon>
        <taxon>Cyprinidae</taxon>
        <taxon>Labeoninae</taxon>
        <taxon>Labeonini</taxon>
        <taxon>Labeo</taxon>
    </lineage>
</organism>
<feature type="coiled-coil region" evidence="4">
    <location>
        <begin position="67"/>
        <end position="127"/>
    </location>
</feature>
<dbReference type="STRING" id="84645.A0A498LZH3"/>
<keyword evidence="4" id="KW-0175">Coiled coil</keyword>
<evidence type="ECO:0000256" key="5">
    <source>
        <dbReference type="SAM" id="Phobius"/>
    </source>
</evidence>
<dbReference type="Gene3D" id="3.40.50.300">
    <property type="entry name" value="P-loop containing nucleotide triphosphate hydrolases"/>
    <property type="match status" value="1"/>
</dbReference>
<name>A0A498LZH3_LABRO</name>
<dbReference type="GO" id="GO:0005525">
    <property type="term" value="F:GTP binding"/>
    <property type="evidence" value="ECO:0007669"/>
    <property type="project" value="UniProtKB-KW"/>
</dbReference>
<evidence type="ECO:0000313" key="8">
    <source>
        <dbReference type="Proteomes" id="UP000290572"/>
    </source>
</evidence>
<dbReference type="Proteomes" id="UP000290572">
    <property type="component" value="Unassembled WGS sequence"/>
</dbReference>
<dbReference type="AlphaFoldDB" id="A0A498LZH3"/>
<keyword evidence="8" id="KW-1185">Reference proteome</keyword>
<sequence length="236" mass="26063">MLSYIKQCEENILKHIAILFTHGEDLEGQTIEEFVKKSPTLQELVDKCGGHCYVIDNKHWKRRWWGYRSNRVQVNKLLDTIDQIEQENGGYSNELLRIVEEEIQEEMIKIENENLSLEERHERAKKTVYEKLLIKLAGVSIGTLIGAFLGIGVAVAAVVILLKDKNIITVAKDADTGSCIAAGVVFGSAALVGAVAGGITGWNEAEEADSVLDAITKTAKTNFEAAKSFVKMADDL</sequence>
<accession>A0A498LZH3</accession>
<dbReference type="EMBL" id="QBIY01012956">
    <property type="protein sequence ID" value="RXN13670.1"/>
    <property type="molecule type" value="Genomic_DNA"/>
</dbReference>
<keyword evidence="3" id="KW-0342">GTP-binding</keyword>
<evidence type="ECO:0000313" key="7">
    <source>
        <dbReference type="EMBL" id="RXN13670.1"/>
    </source>
</evidence>
<protein>
    <submittedName>
        <fullName evidence="7">GTPase IMAP family member 7-like protein</fullName>
    </submittedName>
</protein>
<dbReference type="PANTHER" id="PTHR10903">
    <property type="entry name" value="GTPASE, IMAP FAMILY MEMBER-RELATED"/>
    <property type="match status" value="1"/>
</dbReference>
<feature type="domain" description="AIG1-type G" evidence="6">
    <location>
        <begin position="9"/>
        <end position="104"/>
    </location>
</feature>
<reference evidence="7 8" key="1">
    <citation type="submission" date="2018-03" db="EMBL/GenBank/DDBJ databases">
        <title>Draft genome sequence of Rohu Carp (Labeo rohita).</title>
        <authorList>
            <person name="Das P."/>
            <person name="Kushwaha B."/>
            <person name="Joshi C.G."/>
            <person name="Kumar D."/>
            <person name="Nagpure N.S."/>
            <person name="Sahoo L."/>
            <person name="Das S.P."/>
            <person name="Bit A."/>
            <person name="Patnaik S."/>
            <person name="Meher P.K."/>
            <person name="Jayasankar P."/>
            <person name="Koringa P.G."/>
            <person name="Patel N.V."/>
            <person name="Hinsu A.T."/>
            <person name="Kumar R."/>
            <person name="Pandey M."/>
            <person name="Agarwal S."/>
            <person name="Srivastava S."/>
            <person name="Singh M."/>
            <person name="Iquebal M.A."/>
            <person name="Jaiswal S."/>
            <person name="Angadi U.B."/>
            <person name="Kumar N."/>
            <person name="Raza M."/>
            <person name="Shah T.M."/>
            <person name="Rai A."/>
            <person name="Jena J.K."/>
        </authorList>
    </citation>
    <scope>NUCLEOTIDE SEQUENCE [LARGE SCALE GENOMIC DNA]</scope>
    <source>
        <strain evidence="7">DASCIFA01</strain>
        <tissue evidence="7">Testis</tissue>
    </source>
</reference>
<gene>
    <name evidence="7" type="ORF">ROHU_009539</name>
</gene>
<comment type="caution">
    <text evidence="7">The sequence shown here is derived from an EMBL/GenBank/DDBJ whole genome shotgun (WGS) entry which is preliminary data.</text>
</comment>
<dbReference type="PANTHER" id="PTHR10903:SF62">
    <property type="entry name" value="GTPASE IMAP FAMILY MEMBER 4-LIKE-RELATED"/>
    <property type="match status" value="1"/>
</dbReference>
<feature type="transmembrane region" description="Helical" evidence="5">
    <location>
        <begin position="132"/>
        <end position="162"/>
    </location>
</feature>
<keyword evidence="5" id="KW-0812">Transmembrane</keyword>
<evidence type="ECO:0000259" key="6">
    <source>
        <dbReference type="Pfam" id="PF04548"/>
    </source>
</evidence>
<dbReference type="InterPro" id="IPR045058">
    <property type="entry name" value="GIMA/IAN/Toc"/>
</dbReference>
<keyword evidence="2" id="KW-0547">Nucleotide-binding</keyword>